<feature type="domain" description="Glycine transporter" evidence="8">
    <location>
        <begin position="4"/>
        <end position="78"/>
    </location>
</feature>
<evidence type="ECO:0000256" key="5">
    <source>
        <dbReference type="ARBA" id="ARBA00022989"/>
    </source>
</evidence>
<feature type="transmembrane region" description="Helical" evidence="7">
    <location>
        <begin position="114"/>
        <end position="135"/>
    </location>
</feature>
<accession>A0A344LBD4</accession>
<dbReference type="KEGG" id="aab:A4R43_25060"/>
<reference evidence="9 10" key="1">
    <citation type="submission" date="2016-04" db="EMBL/GenBank/DDBJ databases">
        <title>Complete genome sequence and analysis of deep-sea sediment isolate, Amycolatopsis sp. WP1.</title>
        <authorList>
            <person name="Wang H."/>
            <person name="Chen S."/>
            <person name="Wu Q."/>
        </authorList>
    </citation>
    <scope>NUCLEOTIDE SEQUENCE [LARGE SCALE GENOMIC DNA]</scope>
    <source>
        <strain evidence="9 10">WP1</strain>
    </source>
</reference>
<dbReference type="AlphaFoldDB" id="A0A344LBD4"/>
<keyword evidence="5 7" id="KW-1133">Transmembrane helix</keyword>
<keyword evidence="6 7" id="KW-0472">Membrane</keyword>
<evidence type="ECO:0000259" key="8">
    <source>
        <dbReference type="Pfam" id="PF03458"/>
    </source>
</evidence>
<evidence type="ECO:0000256" key="6">
    <source>
        <dbReference type="ARBA" id="ARBA00023136"/>
    </source>
</evidence>
<feature type="domain" description="Glycine transporter" evidence="8">
    <location>
        <begin position="90"/>
        <end position="159"/>
    </location>
</feature>
<keyword evidence="3" id="KW-1003">Cell membrane</keyword>
<name>A0A344LBD4_9PSEU</name>
<evidence type="ECO:0000256" key="2">
    <source>
        <dbReference type="ARBA" id="ARBA00008193"/>
    </source>
</evidence>
<organism evidence="9 10">
    <name type="scientific">Amycolatopsis albispora</name>
    <dbReference type="NCBI Taxonomy" id="1804986"/>
    <lineage>
        <taxon>Bacteria</taxon>
        <taxon>Bacillati</taxon>
        <taxon>Actinomycetota</taxon>
        <taxon>Actinomycetes</taxon>
        <taxon>Pseudonocardiales</taxon>
        <taxon>Pseudonocardiaceae</taxon>
        <taxon>Amycolatopsis</taxon>
    </lineage>
</organism>
<evidence type="ECO:0000256" key="3">
    <source>
        <dbReference type="ARBA" id="ARBA00022475"/>
    </source>
</evidence>
<dbReference type="Proteomes" id="UP000250434">
    <property type="component" value="Chromosome"/>
</dbReference>
<proteinExistence type="inferred from homology"/>
<feature type="transmembrane region" description="Helical" evidence="7">
    <location>
        <begin position="171"/>
        <end position="189"/>
    </location>
</feature>
<dbReference type="PANTHER" id="PTHR30506">
    <property type="entry name" value="INNER MEMBRANE PROTEIN"/>
    <property type="match status" value="1"/>
</dbReference>
<feature type="transmembrane region" description="Helical" evidence="7">
    <location>
        <begin position="89"/>
        <end position="108"/>
    </location>
</feature>
<dbReference type="RefSeq" id="WP_113694588.1">
    <property type="nucleotide sequence ID" value="NZ_CP015163.1"/>
</dbReference>
<dbReference type="OrthoDB" id="9791874at2"/>
<comment type="similarity">
    <text evidence="2">Belongs to the UPF0126 family.</text>
</comment>
<evidence type="ECO:0000313" key="10">
    <source>
        <dbReference type="Proteomes" id="UP000250434"/>
    </source>
</evidence>
<evidence type="ECO:0000256" key="4">
    <source>
        <dbReference type="ARBA" id="ARBA00022692"/>
    </source>
</evidence>
<evidence type="ECO:0000256" key="1">
    <source>
        <dbReference type="ARBA" id="ARBA00004651"/>
    </source>
</evidence>
<dbReference type="EMBL" id="CP015163">
    <property type="protein sequence ID" value="AXB45358.1"/>
    <property type="molecule type" value="Genomic_DNA"/>
</dbReference>
<protein>
    <recommendedName>
        <fullName evidence="8">Glycine transporter domain-containing protein</fullName>
    </recommendedName>
</protein>
<gene>
    <name evidence="9" type="ORF">A4R43_25060</name>
</gene>
<keyword evidence="4 7" id="KW-0812">Transmembrane</keyword>
<feature type="transmembrane region" description="Helical" evidence="7">
    <location>
        <begin position="60"/>
        <end position="77"/>
    </location>
</feature>
<keyword evidence="10" id="KW-1185">Reference proteome</keyword>
<dbReference type="InterPro" id="IPR005115">
    <property type="entry name" value="Gly_transporter"/>
</dbReference>
<evidence type="ECO:0000256" key="7">
    <source>
        <dbReference type="SAM" id="Phobius"/>
    </source>
</evidence>
<evidence type="ECO:0000313" key="9">
    <source>
        <dbReference type="EMBL" id="AXB45358.1"/>
    </source>
</evidence>
<feature type="transmembrane region" description="Helical" evidence="7">
    <location>
        <begin position="147"/>
        <end position="165"/>
    </location>
</feature>
<dbReference type="Pfam" id="PF03458">
    <property type="entry name" value="Gly_transporter"/>
    <property type="match status" value="2"/>
</dbReference>
<comment type="subcellular location">
    <subcellularLocation>
        <location evidence="1">Cell membrane</location>
        <topology evidence="1">Multi-pass membrane protein</topology>
    </subcellularLocation>
</comment>
<sequence>MLIALEMIGLVAFAGSGALAAVQARLDLFGVVVVGLTTALGGGIIRDVLLGITPPTTLRTWPYLAVSAATALLVFLFHPQVARLRRAVLLADALGLGVFATAGTSTALHAGAPVYTACLIGMTTGIGGGAVRDLLLREIPLVLRKEIYAVAALAGCVLVGVGHLLRLPPGLVTTVAAVTTVTIRVLALWRRWNAPVAKGTPPSSFT</sequence>
<dbReference type="GO" id="GO:0005886">
    <property type="term" value="C:plasma membrane"/>
    <property type="evidence" value="ECO:0007669"/>
    <property type="project" value="UniProtKB-SubCell"/>
</dbReference>
<dbReference type="PANTHER" id="PTHR30506:SF3">
    <property type="entry name" value="UPF0126 INNER MEMBRANE PROTEIN YADS-RELATED"/>
    <property type="match status" value="1"/>
</dbReference>